<dbReference type="GO" id="GO:0030003">
    <property type="term" value="P:intracellular monoatomic cation homeostasis"/>
    <property type="evidence" value="ECO:0007669"/>
    <property type="project" value="TreeGrafter"/>
</dbReference>
<sequence length="554" mass="61180">MSATMRSARLVRNTTALRPSLTARTRASALGPASVATANTLLWNGRGIPSQVSALAILIPHQRGYATEQSTSTSSQSYPPPGFNAEQAKKPLPQDQSSSSQSATQPAASKSQSHTVSDANTQARETTVAKATEDQKKVAEEKKETKNLTMGQKIKKEVQHYWDGTKLLATEVKISSRLALKMAGGYELSRREHRQLQRTTKDLGRLVPFSVFLIVPFAELLLPVALKIFPNLLPSTYEGQKARETKALNLSSTRKEVSGFLRNTLRETGLPLTAATVKNEEFADFFRKIRTTGESPSTQDVIKVCKIFKDDLTLDNLSRPQLVAICRYMNLNSFGTDAMLRYNIRHRMRQIKRDDRAIFYESVDSLSVPELQMACASRGIRTHGVSPARLREDISMWLDLRLKQGVPSTLLVLSNAYMYTQGGKESEMASQIDALKSVLSSIPEELFHEIELEVHNAEGAATNKQRLEVIKEQEELIEEENEQNSENEGKGVTAPKDTEDIDDKEETKVEATSGNSSQQSAEASEALSEGQRAESEQAGSADTPKEGKKTSESS</sequence>
<dbReference type="AlphaFoldDB" id="A0A9W9GA60"/>
<evidence type="ECO:0000256" key="6">
    <source>
        <dbReference type="ARBA" id="ARBA00023136"/>
    </source>
</evidence>
<dbReference type="OrthoDB" id="275278at2759"/>
<feature type="compositionally biased region" description="Low complexity" evidence="8">
    <location>
        <begin position="90"/>
        <end position="113"/>
    </location>
</feature>
<dbReference type="RefSeq" id="XP_056516130.1">
    <property type="nucleotide sequence ID" value="XM_056651280.1"/>
</dbReference>
<evidence type="ECO:0000256" key="9">
    <source>
        <dbReference type="SAM" id="Phobius"/>
    </source>
</evidence>
<keyword evidence="12" id="KW-1185">Reference proteome</keyword>
<dbReference type="InterPro" id="IPR044202">
    <property type="entry name" value="LETM1/MDM38-like"/>
</dbReference>
<dbReference type="PANTHER" id="PTHR14009:SF1">
    <property type="entry name" value="MITOCHONDRIAL PROTON_CALCIUM EXCHANGER PROTEIN"/>
    <property type="match status" value="1"/>
</dbReference>
<dbReference type="EMBL" id="JAPMSZ010000001">
    <property type="protein sequence ID" value="KAJ5114938.1"/>
    <property type="molecule type" value="Genomic_DNA"/>
</dbReference>
<protein>
    <submittedName>
        <fullName evidence="11">LETM1 domain-containing protein mdm28</fullName>
    </submittedName>
</protein>
<accession>A0A9W9GA60</accession>
<dbReference type="GO" id="GO:0043022">
    <property type="term" value="F:ribosome binding"/>
    <property type="evidence" value="ECO:0007669"/>
    <property type="project" value="InterPro"/>
</dbReference>
<feature type="compositionally biased region" description="Polar residues" evidence="8">
    <location>
        <begin position="114"/>
        <end position="125"/>
    </location>
</feature>
<evidence type="ECO:0000256" key="5">
    <source>
        <dbReference type="ARBA" id="ARBA00023128"/>
    </source>
</evidence>
<dbReference type="PANTHER" id="PTHR14009">
    <property type="entry name" value="LEUCINE ZIPPER-EF-HAND CONTAINING TRANSMEMBRANE PROTEIN"/>
    <property type="match status" value="1"/>
</dbReference>
<gene>
    <name evidence="11" type="ORF">NUU61_000697</name>
</gene>
<feature type="transmembrane region" description="Helical" evidence="9">
    <location>
        <begin position="206"/>
        <end position="226"/>
    </location>
</feature>
<evidence type="ECO:0000256" key="2">
    <source>
        <dbReference type="ARBA" id="ARBA00022692"/>
    </source>
</evidence>
<keyword evidence="5 7" id="KW-0496">Mitochondrion</keyword>
<keyword evidence="4 9" id="KW-1133">Transmembrane helix</keyword>
<name>A0A9W9GA60_9EURO</name>
<reference evidence="11" key="2">
    <citation type="journal article" date="2023" name="IMA Fungus">
        <title>Comparative genomic study of the Penicillium genus elucidates a diverse pangenome and 15 lateral gene transfer events.</title>
        <authorList>
            <person name="Petersen C."/>
            <person name="Sorensen T."/>
            <person name="Nielsen M.R."/>
            <person name="Sondergaard T.E."/>
            <person name="Sorensen J.L."/>
            <person name="Fitzpatrick D.A."/>
            <person name="Frisvad J.C."/>
            <person name="Nielsen K.L."/>
        </authorList>
    </citation>
    <scope>NUCLEOTIDE SEQUENCE</scope>
    <source>
        <strain evidence="11">IBT 34128</strain>
    </source>
</reference>
<dbReference type="PROSITE" id="PS51758">
    <property type="entry name" value="LETM1_RBD"/>
    <property type="match status" value="1"/>
</dbReference>
<proteinExistence type="predicted"/>
<evidence type="ECO:0000256" key="7">
    <source>
        <dbReference type="PROSITE-ProRule" id="PRU01094"/>
    </source>
</evidence>
<evidence type="ECO:0000256" key="1">
    <source>
        <dbReference type="ARBA" id="ARBA00004434"/>
    </source>
</evidence>
<evidence type="ECO:0000256" key="3">
    <source>
        <dbReference type="ARBA" id="ARBA00022792"/>
    </source>
</evidence>
<dbReference type="GO" id="GO:0005743">
    <property type="term" value="C:mitochondrial inner membrane"/>
    <property type="evidence" value="ECO:0007669"/>
    <property type="project" value="UniProtKB-SubCell"/>
</dbReference>
<comment type="subcellular location">
    <subcellularLocation>
        <location evidence="1">Mitochondrion inner membrane</location>
        <topology evidence="1">Single-pass membrane protein</topology>
    </subcellularLocation>
</comment>
<dbReference type="Proteomes" id="UP001141434">
    <property type="component" value="Unassembled WGS sequence"/>
</dbReference>
<dbReference type="GeneID" id="81390448"/>
<comment type="caution">
    <text evidence="11">The sequence shown here is derived from an EMBL/GenBank/DDBJ whole genome shotgun (WGS) entry which is preliminary data.</text>
</comment>
<evidence type="ECO:0000313" key="12">
    <source>
        <dbReference type="Proteomes" id="UP001141434"/>
    </source>
</evidence>
<dbReference type="Pfam" id="PF07766">
    <property type="entry name" value="LETM1_RBD"/>
    <property type="match status" value="1"/>
</dbReference>
<evidence type="ECO:0000256" key="8">
    <source>
        <dbReference type="SAM" id="MobiDB-lite"/>
    </source>
</evidence>
<feature type="domain" description="Letm1 RBD" evidence="10">
    <location>
        <begin position="249"/>
        <end position="444"/>
    </location>
</feature>
<feature type="compositionally biased region" description="Low complexity" evidence="8">
    <location>
        <begin position="513"/>
        <end position="530"/>
    </location>
</feature>
<dbReference type="InterPro" id="IPR033122">
    <property type="entry name" value="LETM1-like_RBD"/>
</dbReference>
<feature type="region of interest" description="Disordered" evidence="8">
    <location>
        <begin position="67"/>
        <end position="147"/>
    </location>
</feature>
<keyword evidence="6 9" id="KW-0472">Membrane</keyword>
<evidence type="ECO:0000313" key="11">
    <source>
        <dbReference type="EMBL" id="KAJ5114938.1"/>
    </source>
</evidence>
<organism evidence="11 12">
    <name type="scientific">Penicillium alfredii</name>
    <dbReference type="NCBI Taxonomy" id="1506179"/>
    <lineage>
        <taxon>Eukaryota</taxon>
        <taxon>Fungi</taxon>
        <taxon>Dikarya</taxon>
        <taxon>Ascomycota</taxon>
        <taxon>Pezizomycotina</taxon>
        <taxon>Eurotiomycetes</taxon>
        <taxon>Eurotiomycetidae</taxon>
        <taxon>Eurotiales</taxon>
        <taxon>Aspergillaceae</taxon>
        <taxon>Penicillium</taxon>
    </lineage>
</organism>
<evidence type="ECO:0000259" key="10">
    <source>
        <dbReference type="PROSITE" id="PS51758"/>
    </source>
</evidence>
<keyword evidence="2 9" id="KW-0812">Transmembrane</keyword>
<reference evidence="11" key="1">
    <citation type="submission" date="2022-11" db="EMBL/GenBank/DDBJ databases">
        <authorList>
            <person name="Petersen C."/>
        </authorList>
    </citation>
    <scope>NUCLEOTIDE SEQUENCE</scope>
    <source>
        <strain evidence="11">IBT 34128</strain>
    </source>
</reference>
<keyword evidence="3" id="KW-0999">Mitochondrion inner membrane</keyword>
<feature type="compositionally biased region" description="Basic and acidic residues" evidence="8">
    <location>
        <begin position="131"/>
        <end position="146"/>
    </location>
</feature>
<evidence type="ECO:0000256" key="4">
    <source>
        <dbReference type="ARBA" id="ARBA00022989"/>
    </source>
</evidence>
<feature type="region of interest" description="Disordered" evidence="8">
    <location>
        <begin position="477"/>
        <end position="554"/>
    </location>
</feature>
<feature type="compositionally biased region" description="Basic and acidic residues" evidence="8">
    <location>
        <begin position="543"/>
        <end position="554"/>
    </location>
</feature>